<evidence type="ECO:0000256" key="7">
    <source>
        <dbReference type="ARBA" id="ARBA00030554"/>
    </source>
</evidence>
<evidence type="ECO:0000313" key="13">
    <source>
        <dbReference type="Proteomes" id="UP000053201"/>
    </source>
</evidence>
<dbReference type="EMBL" id="KQ257450">
    <property type="protein sequence ID" value="KND04940.1"/>
    <property type="molecule type" value="Genomic_DNA"/>
</dbReference>
<reference evidence="12 13" key="1">
    <citation type="submission" date="2009-08" db="EMBL/GenBank/DDBJ databases">
        <title>The Genome Sequence of Spizellomyces punctatus strain DAOM BR117.</title>
        <authorList>
            <consortium name="The Broad Institute Genome Sequencing Platform"/>
            <person name="Russ C."/>
            <person name="Cuomo C."/>
            <person name="Shea T."/>
            <person name="Young S.K."/>
            <person name="Zeng Q."/>
            <person name="Koehrsen M."/>
            <person name="Haas B."/>
            <person name="Borodovsky M."/>
            <person name="Guigo R."/>
            <person name="Alvarado L."/>
            <person name="Berlin A."/>
            <person name="Bochicchio J."/>
            <person name="Borenstein D."/>
            <person name="Chapman S."/>
            <person name="Chen Z."/>
            <person name="Engels R."/>
            <person name="Freedman E."/>
            <person name="Gellesch M."/>
            <person name="Goldberg J."/>
            <person name="Griggs A."/>
            <person name="Gujja S."/>
            <person name="Heiman D."/>
            <person name="Hepburn T."/>
            <person name="Howarth C."/>
            <person name="Jen D."/>
            <person name="Larson L."/>
            <person name="Lewis B."/>
            <person name="Mehta T."/>
            <person name="Park D."/>
            <person name="Pearson M."/>
            <person name="Roberts A."/>
            <person name="Saif S."/>
            <person name="Shenoy N."/>
            <person name="Sisk P."/>
            <person name="Stolte C."/>
            <person name="Sykes S."/>
            <person name="Thomson T."/>
            <person name="Walk T."/>
            <person name="White J."/>
            <person name="Yandava C."/>
            <person name="Burger G."/>
            <person name="Gray M.W."/>
            <person name="Holland P.W.H."/>
            <person name="King N."/>
            <person name="Lang F.B.F."/>
            <person name="Roger A.J."/>
            <person name="Ruiz-Trillo I."/>
            <person name="Lander E."/>
            <person name="Nusbaum C."/>
        </authorList>
    </citation>
    <scope>NUCLEOTIDE SEQUENCE [LARGE SCALE GENOMIC DNA]</scope>
    <source>
        <strain evidence="12 13">DAOM BR117</strain>
    </source>
</reference>
<keyword evidence="3" id="KW-0489">Methyltransferase</keyword>
<accession>A0A0L0HVK8</accession>
<evidence type="ECO:0000256" key="10">
    <source>
        <dbReference type="ARBA" id="ARBA00069229"/>
    </source>
</evidence>
<dbReference type="InterPro" id="IPR036602">
    <property type="entry name" value="tRNA_yW-synthesising-like_sf"/>
</dbReference>
<dbReference type="GO" id="GO:0030488">
    <property type="term" value="P:tRNA methylation"/>
    <property type="evidence" value="ECO:0007669"/>
    <property type="project" value="EnsemblFungi"/>
</dbReference>
<dbReference type="OMA" id="TWLYVSH"/>
<dbReference type="PANTHER" id="PTHR48418:SF1">
    <property type="entry name" value="TRNA WYBUTOSINE-SYNTHESIZING PROTEIN 3"/>
    <property type="match status" value="1"/>
</dbReference>
<dbReference type="VEuPathDB" id="FungiDB:SPPG_00630"/>
<comment type="catalytic activity">
    <reaction evidence="8">
        <text>4-demethyl-7-[(3S)-3-amino-3-carboxypropyl]wyosine(37) in tRNA(Phe) + S-adenosyl-L-methionine = 7-[(3S)-3-amino-3-carboxypropyl]wyosine(37) in tRNA(Phe) + S-adenosyl-L-homocysteine + H(+)</text>
        <dbReference type="Rhea" id="RHEA:36635"/>
        <dbReference type="Rhea" id="RHEA-COMP:10378"/>
        <dbReference type="Rhea" id="RHEA-COMP:10379"/>
        <dbReference type="ChEBI" id="CHEBI:15378"/>
        <dbReference type="ChEBI" id="CHEBI:57856"/>
        <dbReference type="ChEBI" id="CHEBI:59789"/>
        <dbReference type="ChEBI" id="CHEBI:73543"/>
        <dbReference type="ChEBI" id="CHEBI:73550"/>
        <dbReference type="EC" id="2.1.1.282"/>
    </reaction>
</comment>
<dbReference type="EC" id="2.1.1.282" evidence="2"/>
<evidence type="ECO:0000256" key="1">
    <source>
        <dbReference type="ARBA" id="ARBA00008569"/>
    </source>
</evidence>
<dbReference type="eggNOG" id="KOG1228">
    <property type="taxonomic scope" value="Eukaryota"/>
</dbReference>
<dbReference type="SUPFAM" id="SSF111278">
    <property type="entry name" value="SSo0622-like"/>
    <property type="match status" value="1"/>
</dbReference>
<dbReference type="OrthoDB" id="48625at2759"/>
<dbReference type="RefSeq" id="XP_016612979.1">
    <property type="nucleotide sequence ID" value="XM_016748960.1"/>
</dbReference>
<feature type="domain" description="tRNA wybutosine-synthesizing protein" evidence="11">
    <location>
        <begin position="9"/>
        <end position="212"/>
    </location>
</feature>
<comment type="function">
    <text evidence="9">S-adenosyl-L-methionine-dependent methyltransferase that acts as a component of the wybutosine biosynthesis pathway. Wybutosine is a hyper modified guanosine with a tricyclic base found at the 3'-position adjacent to the anticodon of eukaryotic phenylalanine tRNA. Probably methylates N-4 position of wybutosine-86 to produce wybutosine-72.</text>
</comment>
<dbReference type="FunCoup" id="A0A0L0HVK8">
    <property type="interactions" value="78"/>
</dbReference>
<dbReference type="InParanoid" id="A0A0L0HVK8"/>
<dbReference type="Gene3D" id="3.30.1960.10">
    <property type="entry name" value="tRNA wybutosine-synthesizing-like"/>
    <property type="match status" value="1"/>
</dbReference>
<evidence type="ECO:0000256" key="5">
    <source>
        <dbReference type="ARBA" id="ARBA00022691"/>
    </source>
</evidence>
<evidence type="ECO:0000256" key="4">
    <source>
        <dbReference type="ARBA" id="ARBA00022679"/>
    </source>
</evidence>
<evidence type="ECO:0000256" key="6">
    <source>
        <dbReference type="ARBA" id="ARBA00022694"/>
    </source>
</evidence>
<dbReference type="AlphaFoldDB" id="A0A0L0HVK8"/>
<name>A0A0L0HVK8_SPIPD</name>
<dbReference type="GeneID" id="27684348"/>
<sequence>MTAEAFDARKKEILAFAVDKSPKGSIDEPVRPLLDVVNKCKDLVTTSSCSGRVAIYVDADPSTLEKVKKGGIWLSVSHDPLPIEDSTRLWSSLFPTHPHPTSIEFCHAAPSLSDPIIYFKFEPFILHVLTRSPEAAAELLTVALQAGYANSGVQRSIVQIRGTLKLDVPIGTYRRGQVELCVGREYVEFLCRLANDKFIENFAKMGRFQEMVMKELVDGPVVTKEFVETREHRMERKKREGLLKASKMKEEREKLKREQRVEDEIDSTEVLGDNAVII</sequence>
<evidence type="ECO:0000256" key="9">
    <source>
        <dbReference type="ARBA" id="ARBA00058049"/>
    </source>
</evidence>
<dbReference type="Pfam" id="PF02676">
    <property type="entry name" value="TYW3"/>
    <property type="match status" value="1"/>
</dbReference>
<keyword evidence="6" id="KW-0819">tRNA processing</keyword>
<dbReference type="Proteomes" id="UP000053201">
    <property type="component" value="Unassembled WGS sequence"/>
</dbReference>
<keyword evidence="4" id="KW-0808">Transferase</keyword>
<organism evidence="12 13">
    <name type="scientific">Spizellomyces punctatus (strain DAOM BR117)</name>
    <dbReference type="NCBI Taxonomy" id="645134"/>
    <lineage>
        <taxon>Eukaryota</taxon>
        <taxon>Fungi</taxon>
        <taxon>Fungi incertae sedis</taxon>
        <taxon>Chytridiomycota</taxon>
        <taxon>Chytridiomycota incertae sedis</taxon>
        <taxon>Chytridiomycetes</taxon>
        <taxon>Spizellomycetales</taxon>
        <taxon>Spizellomycetaceae</taxon>
        <taxon>Spizellomyces</taxon>
    </lineage>
</organism>
<keyword evidence="5" id="KW-0949">S-adenosyl-L-methionine</keyword>
<dbReference type="GO" id="GO:0008175">
    <property type="term" value="F:tRNA methyltransferase activity"/>
    <property type="evidence" value="ECO:0007669"/>
    <property type="project" value="EnsemblFungi"/>
</dbReference>
<evidence type="ECO:0000259" key="11">
    <source>
        <dbReference type="Pfam" id="PF02676"/>
    </source>
</evidence>
<gene>
    <name evidence="12" type="ORF">SPPG_00630</name>
</gene>
<proteinExistence type="inferred from homology"/>
<dbReference type="PANTHER" id="PTHR48418">
    <property type="entry name" value="TRNA WYBUTOSINE-SYNTHESIZING PROTEIN 3"/>
    <property type="match status" value="1"/>
</dbReference>
<evidence type="ECO:0000313" key="12">
    <source>
        <dbReference type="EMBL" id="KND04940.1"/>
    </source>
</evidence>
<protein>
    <recommendedName>
        <fullName evidence="10">tRNA wybutosine-synthesizing protein 3</fullName>
        <ecNumber evidence="2">2.1.1.282</ecNumber>
    </recommendedName>
    <alternativeName>
        <fullName evidence="7">tRNA(Phe) 7-((3-amino-3-carboxypropyl)-4-demethylwyosine(37)-N(4))-methyltransferase</fullName>
    </alternativeName>
</protein>
<dbReference type="InterPro" id="IPR003827">
    <property type="entry name" value="tRNA_yW-synthesising"/>
</dbReference>
<evidence type="ECO:0000256" key="8">
    <source>
        <dbReference type="ARBA" id="ARBA00049202"/>
    </source>
</evidence>
<dbReference type="FunFam" id="3.30.1960.10:FF:000003">
    <property type="entry name" value="tRNA methyltransferase"/>
    <property type="match status" value="1"/>
</dbReference>
<dbReference type="GO" id="GO:0031591">
    <property type="term" value="P:wybutosine biosynthetic process"/>
    <property type="evidence" value="ECO:0007669"/>
    <property type="project" value="EnsemblFungi"/>
</dbReference>
<comment type="similarity">
    <text evidence="1">Belongs to the TYW3 family.</text>
</comment>
<evidence type="ECO:0000256" key="3">
    <source>
        <dbReference type="ARBA" id="ARBA00022603"/>
    </source>
</evidence>
<dbReference type="STRING" id="645134.A0A0L0HVK8"/>
<keyword evidence="13" id="KW-1185">Reference proteome</keyword>
<evidence type="ECO:0000256" key="2">
    <source>
        <dbReference type="ARBA" id="ARBA00012750"/>
    </source>
</evidence>